<evidence type="ECO:0000313" key="1">
    <source>
        <dbReference type="EMBL" id="QDT35862.1"/>
    </source>
</evidence>
<gene>
    <name evidence="1" type="ORF">Pan189_02150</name>
</gene>
<name>A0A517QW17_9PLAN</name>
<dbReference type="OrthoDB" id="300986at2"/>
<keyword evidence="2" id="KW-1185">Reference proteome</keyword>
<dbReference type="EMBL" id="CP036268">
    <property type="protein sequence ID" value="QDT35862.1"/>
    <property type="molecule type" value="Genomic_DNA"/>
</dbReference>
<accession>A0A517QW17</accession>
<proteinExistence type="predicted"/>
<dbReference type="RefSeq" id="WP_145362127.1">
    <property type="nucleotide sequence ID" value="NZ_CP036268.1"/>
</dbReference>
<evidence type="ECO:0000313" key="2">
    <source>
        <dbReference type="Proteomes" id="UP000317318"/>
    </source>
</evidence>
<protein>
    <submittedName>
        <fullName evidence="1">Uncharacterized protein</fullName>
    </submittedName>
</protein>
<reference evidence="1 2" key="1">
    <citation type="submission" date="2019-02" db="EMBL/GenBank/DDBJ databases">
        <title>Deep-cultivation of Planctomycetes and their phenomic and genomic characterization uncovers novel biology.</title>
        <authorList>
            <person name="Wiegand S."/>
            <person name="Jogler M."/>
            <person name="Boedeker C."/>
            <person name="Pinto D."/>
            <person name="Vollmers J."/>
            <person name="Rivas-Marin E."/>
            <person name="Kohn T."/>
            <person name="Peeters S.H."/>
            <person name="Heuer A."/>
            <person name="Rast P."/>
            <person name="Oberbeckmann S."/>
            <person name="Bunk B."/>
            <person name="Jeske O."/>
            <person name="Meyerdierks A."/>
            <person name="Storesund J.E."/>
            <person name="Kallscheuer N."/>
            <person name="Luecker S."/>
            <person name="Lage O.M."/>
            <person name="Pohl T."/>
            <person name="Merkel B.J."/>
            <person name="Hornburger P."/>
            <person name="Mueller R.-W."/>
            <person name="Bruemmer F."/>
            <person name="Labrenz M."/>
            <person name="Spormann A.M."/>
            <person name="Op den Camp H."/>
            <person name="Overmann J."/>
            <person name="Amann R."/>
            <person name="Jetten M.S.M."/>
            <person name="Mascher T."/>
            <person name="Medema M.H."/>
            <person name="Devos D.P."/>
            <person name="Kaster A.-K."/>
            <person name="Ovreas L."/>
            <person name="Rohde M."/>
            <person name="Galperin M.Y."/>
            <person name="Jogler C."/>
        </authorList>
    </citation>
    <scope>NUCLEOTIDE SEQUENCE [LARGE SCALE GENOMIC DNA]</scope>
    <source>
        <strain evidence="1 2">Pan189</strain>
    </source>
</reference>
<dbReference type="AlphaFoldDB" id="A0A517QW17"/>
<sequence>MNTYTFDLIVDGFDVMSDNFADRLYESSDFDLTPGIRNSRPEIGCTVEATSFGQAVQIAITAVKQAEPSAKIVSLQIDGEDLSPLIGAG</sequence>
<organism evidence="1 2">
    <name type="scientific">Stratiformator vulcanicus</name>
    <dbReference type="NCBI Taxonomy" id="2527980"/>
    <lineage>
        <taxon>Bacteria</taxon>
        <taxon>Pseudomonadati</taxon>
        <taxon>Planctomycetota</taxon>
        <taxon>Planctomycetia</taxon>
        <taxon>Planctomycetales</taxon>
        <taxon>Planctomycetaceae</taxon>
        <taxon>Stratiformator</taxon>
    </lineage>
</organism>
<dbReference type="KEGG" id="svp:Pan189_02150"/>
<dbReference type="Proteomes" id="UP000317318">
    <property type="component" value="Chromosome"/>
</dbReference>